<dbReference type="InterPro" id="IPR018300">
    <property type="entry name" value="Aminotrans_IV_CS"/>
</dbReference>
<reference evidence="12" key="1">
    <citation type="submission" date="2020-08" db="EMBL/GenBank/DDBJ databases">
        <title>Multicomponent nature underlies the extraordinary mechanical properties of spider dragline silk.</title>
        <authorList>
            <person name="Kono N."/>
            <person name="Nakamura H."/>
            <person name="Mori M."/>
            <person name="Yoshida Y."/>
            <person name="Ohtoshi R."/>
            <person name="Malay A.D."/>
            <person name="Moran D.A.P."/>
            <person name="Tomita M."/>
            <person name="Numata K."/>
            <person name="Arakawa K."/>
        </authorList>
    </citation>
    <scope>NUCLEOTIDE SEQUENCE</scope>
</reference>
<dbReference type="Pfam" id="PF01063">
    <property type="entry name" value="Aminotran_4"/>
    <property type="match status" value="1"/>
</dbReference>
<dbReference type="EC" id="2.6.1.42" evidence="11"/>
<evidence type="ECO:0000256" key="3">
    <source>
        <dbReference type="ARBA" id="ARBA00022576"/>
    </source>
</evidence>
<dbReference type="InterPro" id="IPR043132">
    <property type="entry name" value="BCAT-like_C"/>
</dbReference>
<dbReference type="GO" id="GO:0009098">
    <property type="term" value="P:L-leucine biosynthetic process"/>
    <property type="evidence" value="ECO:0007669"/>
    <property type="project" value="TreeGrafter"/>
</dbReference>
<dbReference type="EMBL" id="BMAW01049052">
    <property type="protein sequence ID" value="GFS68957.1"/>
    <property type="molecule type" value="Genomic_DNA"/>
</dbReference>
<evidence type="ECO:0000256" key="4">
    <source>
        <dbReference type="ARBA" id="ARBA00022605"/>
    </source>
</evidence>
<keyword evidence="13" id="KW-1185">Reference proteome</keyword>
<evidence type="ECO:0000256" key="6">
    <source>
        <dbReference type="ARBA" id="ARBA00022898"/>
    </source>
</evidence>
<evidence type="ECO:0000313" key="12">
    <source>
        <dbReference type="EMBL" id="GFS68957.1"/>
    </source>
</evidence>
<accession>A0A8X6T1X9</accession>
<evidence type="ECO:0000256" key="7">
    <source>
        <dbReference type="ARBA" id="ARBA00023304"/>
    </source>
</evidence>
<keyword evidence="5 11" id="KW-0808">Transferase</keyword>
<dbReference type="GO" id="GO:0009099">
    <property type="term" value="P:L-valine biosynthetic process"/>
    <property type="evidence" value="ECO:0007669"/>
    <property type="project" value="TreeGrafter"/>
</dbReference>
<dbReference type="PIRSF" id="PIRSF006468">
    <property type="entry name" value="BCAT1"/>
    <property type="match status" value="1"/>
</dbReference>
<dbReference type="InterPro" id="IPR005786">
    <property type="entry name" value="B_amino_transII"/>
</dbReference>
<comment type="catalytic activity">
    <reaction evidence="11">
        <text>L-valine + 2-oxoglutarate = 3-methyl-2-oxobutanoate + L-glutamate</text>
        <dbReference type="Rhea" id="RHEA:24813"/>
        <dbReference type="ChEBI" id="CHEBI:11851"/>
        <dbReference type="ChEBI" id="CHEBI:16810"/>
        <dbReference type="ChEBI" id="CHEBI:29985"/>
        <dbReference type="ChEBI" id="CHEBI:57762"/>
        <dbReference type="EC" id="2.6.1.42"/>
    </reaction>
</comment>
<comment type="catalytic activity">
    <reaction evidence="11">
        <text>L-leucine + 2-oxoglutarate = 4-methyl-2-oxopentanoate + L-glutamate</text>
        <dbReference type="Rhea" id="RHEA:18321"/>
        <dbReference type="ChEBI" id="CHEBI:16810"/>
        <dbReference type="ChEBI" id="CHEBI:17865"/>
        <dbReference type="ChEBI" id="CHEBI:29985"/>
        <dbReference type="ChEBI" id="CHEBI:57427"/>
        <dbReference type="EC" id="2.6.1.42"/>
    </reaction>
</comment>
<dbReference type="GO" id="GO:0005739">
    <property type="term" value="C:mitochondrion"/>
    <property type="evidence" value="ECO:0007669"/>
    <property type="project" value="TreeGrafter"/>
</dbReference>
<gene>
    <name evidence="12" type="primary">BCAT2</name>
    <name evidence="12" type="ORF">NPIL_609301</name>
</gene>
<dbReference type="Proteomes" id="UP000887013">
    <property type="component" value="Unassembled WGS sequence"/>
</dbReference>
<organism evidence="12 13">
    <name type="scientific">Nephila pilipes</name>
    <name type="common">Giant wood spider</name>
    <name type="synonym">Nephila maculata</name>
    <dbReference type="NCBI Taxonomy" id="299642"/>
    <lineage>
        <taxon>Eukaryota</taxon>
        <taxon>Metazoa</taxon>
        <taxon>Ecdysozoa</taxon>
        <taxon>Arthropoda</taxon>
        <taxon>Chelicerata</taxon>
        <taxon>Arachnida</taxon>
        <taxon>Araneae</taxon>
        <taxon>Araneomorphae</taxon>
        <taxon>Entelegynae</taxon>
        <taxon>Araneoidea</taxon>
        <taxon>Nephilidae</taxon>
        <taxon>Nephila</taxon>
    </lineage>
</organism>
<dbReference type="FunFam" id="3.30.470.10:FF:000002">
    <property type="entry name" value="Branched-chain-amino-acid aminotransferase"/>
    <property type="match status" value="1"/>
</dbReference>
<comment type="caution">
    <text evidence="12">The sequence shown here is derived from an EMBL/GenBank/DDBJ whole genome shotgun (WGS) entry which is preliminary data.</text>
</comment>
<keyword evidence="4 11" id="KW-0028">Amino-acid biosynthesis</keyword>
<keyword evidence="3 11" id="KW-0032">Aminotransferase</keyword>
<dbReference type="PANTHER" id="PTHR11825">
    <property type="entry name" value="SUBGROUP IIII AMINOTRANSFERASE"/>
    <property type="match status" value="1"/>
</dbReference>
<dbReference type="Gene3D" id="3.20.10.10">
    <property type="entry name" value="D-amino Acid Aminotransferase, subunit A, domain 2"/>
    <property type="match status" value="1"/>
</dbReference>
<keyword evidence="7 11" id="KW-0100">Branched-chain amino acid biosynthesis</keyword>
<evidence type="ECO:0000256" key="5">
    <source>
        <dbReference type="ARBA" id="ARBA00022679"/>
    </source>
</evidence>
<dbReference type="PANTHER" id="PTHR11825:SF44">
    <property type="entry name" value="BRANCHED-CHAIN-AMINO-ACID AMINOTRANSFERASE"/>
    <property type="match status" value="1"/>
</dbReference>
<dbReference type="GO" id="GO:0004084">
    <property type="term" value="F:branched-chain-amino-acid transaminase activity"/>
    <property type="evidence" value="ECO:0007669"/>
    <property type="project" value="UniProtKB-EC"/>
</dbReference>
<name>A0A8X6T1X9_NEPPI</name>
<evidence type="ECO:0000256" key="1">
    <source>
        <dbReference type="ARBA" id="ARBA00001933"/>
    </source>
</evidence>
<evidence type="ECO:0000256" key="9">
    <source>
        <dbReference type="RuleBase" id="RU004106"/>
    </source>
</evidence>
<evidence type="ECO:0000313" key="13">
    <source>
        <dbReference type="Proteomes" id="UP000887013"/>
    </source>
</evidence>
<dbReference type="SUPFAM" id="SSF56752">
    <property type="entry name" value="D-aminoacid aminotransferase-like PLP-dependent enzymes"/>
    <property type="match status" value="1"/>
</dbReference>
<dbReference type="InterPro" id="IPR043131">
    <property type="entry name" value="BCAT-like_N"/>
</dbReference>
<evidence type="ECO:0000256" key="10">
    <source>
        <dbReference type="RuleBase" id="RU004516"/>
    </source>
</evidence>
<dbReference type="InterPro" id="IPR036038">
    <property type="entry name" value="Aminotransferase-like"/>
</dbReference>
<dbReference type="Gene3D" id="3.30.470.10">
    <property type="match status" value="1"/>
</dbReference>
<evidence type="ECO:0000256" key="8">
    <source>
        <dbReference type="PIRSR" id="PIRSR006468-1"/>
    </source>
</evidence>
<protein>
    <recommendedName>
        <fullName evidence="11">Branched-chain-amino-acid aminotransferase</fullName>
        <ecNumber evidence="11">2.6.1.42</ecNumber>
    </recommendedName>
</protein>
<sequence>MINSTHIYKLRILRLIVNNCKICQLQQNTHKEFSRNLNSTFKYSELVIQHCNPELKKTKPDDQSLVFGKTFSDHMFEVEWTDEYGWGKPRISPLHDLILHPAAKVLHYAQELFEGMKAFRGQNGKIFLFRPDLNMQRMLLTAERASLPKFDGNELLKCMKKLIAIDRQWIPEREGCALYIRPTFIGIDPSLGVGPSKKALLYIITGPVGAYFQSGQEKAVSLLADPNHVRAWQGGVGNRKMGCNYAPTIHIQQLAEKQNLQQVLWLSGQNHQLAEVGTMNIFVFLRNPSGVLELITPPLDGTILPGIIRQSLLDLAYQWNEFKVSERHITMMEIIQAKTEGRLLEIFGSGTACVVCPVGSILYMSETVSIPTLESKNALYRRFLSTLLDMQYGKVPSKWVVPIEEM</sequence>
<evidence type="ECO:0000256" key="2">
    <source>
        <dbReference type="ARBA" id="ARBA00009320"/>
    </source>
</evidence>
<dbReference type="NCBIfam" id="TIGR01123">
    <property type="entry name" value="ilvE_II"/>
    <property type="match status" value="1"/>
</dbReference>
<dbReference type="OrthoDB" id="1732691at2759"/>
<dbReference type="PROSITE" id="PS00770">
    <property type="entry name" value="AA_TRANSFER_CLASS_4"/>
    <property type="match status" value="1"/>
</dbReference>
<evidence type="ECO:0000256" key="11">
    <source>
        <dbReference type="RuleBase" id="RU004517"/>
    </source>
</evidence>
<comment type="catalytic activity">
    <reaction evidence="11">
        <text>L-isoleucine + 2-oxoglutarate = (S)-3-methyl-2-oxopentanoate + L-glutamate</text>
        <dbReference type="Rhea" id="RHEA:24801"/>
        <dbReference type="ChEBI" id="CHEBI:16810"/>
        <dbReference type="ChEBI" id="CHEBI:29985"/>
        <dbReference type="ChEBI" id="CHEBI:35146"/>
        <dbReference type="ChEBI" id="CHEBI:58045"/>
        <dbReference type="EC" id="2.6.1.42"/>
    </reaction>
</comment>
<dbReference type="CDD" id="cd01557">
    <property type="entry name" value="BCAT_beta_family"/>
    <property type="match status" value="1"/>
</dbReference>
<dbReference type="AlphaFoldDB" id="A0A8X6T1X9"/>
<comment type="similarity">
    <text evidence="2 9">Belongs to the class-IV pyridoxal-phosphate-dependent aminotransferase family.</text>
</comment>
<feature type="modified residue" description="N6-(pyridoxal phosphate)lysine" evidence="8">
    <location>
        <position position="240"/>
    </location>
</feature>
<dbReference type="NCBIfam" id="NF009897">
    <property type="entry name" value="PRK13357.1"/>
    <property type="match status" value="1"/>
</dbReference>
<comment type="cofactor">
    <cofactor evidence="1 10">
        <name>pyridoxal 5'-phosphate</name>
        <dbReference type="ChEBI" id="CHEBI:597326"/>
    </cofactor>
</comment>
<keyword evidence="6 10" id="KW-0663">Pyridoxal phosphate</keyword>
<proteinExistence type="inferred from homology"/>
<dbReference type="InterPro" id="IPR033939">
    <property type="entry name" value="BCAT_family"/>
</dbReference>
<dbReference type="InterPro" id="IPR001544">
    <property type="entry name" value="Aminotrans_IV"/>
</dbReference>